<dbReference type="PANTHER" id="PTHR18964:SF149">
    <property type="entry name" value="BIFUNCTIONAL UDP-N-ACETYLGLUCOSAMINE 2-EPIMERASE_N-ACETYLMANNOSAMINE KINASE"/>
    <property type="match status" value="1"/>
</dbReference>
<proteinExistence type="inferred from homology"/>
<dbReference type="GO" id="GO:0003700">
    <property type="term" value="F:DNA-binding transcription factor activity"/>
    <property type="evidence" value="ECO:0007669"/>
    <property type="project" value="InterPro"/>
</dbReference>
<dbReference type="InterPro" id="IPR000835">
    <property type="entry name" value="HTH_MarR-typ"/>
</dbReference>
<dbReference type="Proteomes" id="UP000253094">
    <property type="component" value="Unassembled WGS sequence"/>
</dbReference>
<dbReference type="OrthoDB" id="3534172at2"/>
<evidence type="ECO:0000313" key="4">
    <source>
        <dbReference type="Proteomes" id="UP000253094"/>
    </source>
</evidence>
<comment type="caution">
    <text evidence="3">The sequence shown here is derived from an EMBL/GenBank/DDBJ whole genome shotgun (WGS) entry which is preliminary data.</text>
</comment>
<organism evidence="3 4">
    <name type="scientific">Sphaerisporangium album</name>
    <dbReference type="NCBI Taxonomy" id="509200"/>
    <lineage>
        <taxon>Bacteria</taxon>
        <taxon>Bacillati</taxon>
        <taxon>Actinomycetota</taxon>
        <taxon>Actinomycetes</taxon>
        <taxon>Streptosporangiales</taxon>
        <taxon>Streptosporangiaceae</taxon>
        <taxon>Sphaerisporangium</taxon>
    </lineage>
</organism>
<dbReference type="InterPro" id="IPR036388">
    <property type="entry name" value="WH-like_DNA-bd_sf"/>
</dbReference>
<name>A0A367EUY3_9ACTN</name>
<feature type="domain" description="HTH marR-type" evidence="2">
    <location>
        <begin position="68"/>
        <end position="111"/>
    </location>
</feature>
<dbReference type="AlphaFoldDB" id="A0A367EUY3"/>
<dbReference type="PANTHER" id="PTHR18964">
    <property type="entry name" value="ROK (REPRESSOR, ORF, KINASE) FAMILY"/>
    <property type="match status" value="1"/>
</dbReference>
<dbReference type="SUPFAM" id="SSF46785">
    <property type="entry name" value="Winged helix' DNA-binding domain"/>
    <property type="match status" value="1"/>
</dbReference>
<sequence length="435" mass="45211">MGIDVEKRQITKLAGASGDPCRPGGRLGSPHLLTGEAVRSTFFASKFSAEESRCPVSERASQGRDLARTAILATLGQSGPLSRSDLARRLDLSPATVTQVTRRLLEHGMVEELERVPSRGGRPAQLLGLVGSAGRAVGVKIAPDHAVAVVVRLDGELLEERETSLDAAAPDCLDRVAALLRPLTSGETRLLGVGVGVPGVVDSPDGGIVEAPTLGWAGTPVGARLRDLLRLPVLVDNDVNTLAVAERLYGRGRAHRDFLVVTVGLGIGLAIIVDGGLLRGSRGGAGEFGHLPVADGPRCACGNNGCLEAVIGSQGLLDAARARGLARPDAAVFAEAGAMLGRAVAGLVNILDPAAVLVLGEGTRDWDQWRPGFDPAFHAHLFRSGDRVPVEVDPWDDSRWAQGAAALVLGTPFDVAPGTGEQGDLVLARLEGRLG</sequence>
<evidence type="ECO:0000313" key="3">
    <source>
        <dbReference type="EMBL" id="RCG20970.1"/>
    </source>
</evidence>
<dbReference type="InterPro" id="IPR043129">
    <property type="entry name" value="ATPase_NBD"/>
</dbReference>
<dbReference type="InterPro" id="IPR011991">
    <property type="entry name" value="ArsR-like_HTH"/>
</dbReference>
<dbReference type="SUPFAM" id="SSF53067">
    <property type="entry name" value="Actin-like ATPase domain"/>
    <property type="match status" value="1"/>
</dbReference>
<dbReference type="CDD" id="cd00090">
    <property type="entry name" value="HTH_ARSR"/>
    <property type="match status" value="1"/>
</dbReference>
<dbReference type="EMBL" id="QOIL01000031">
    <property type="protein sequence ID" value="RCG20970.1"/>
    <property type="molecule type" value="Genomic_DNA"/>
</dbReference>
<evidence type="ECO:0000256" key="1">
    <source>
        <dbReference type="ARBA" id="ARBA00006479"/>
    </source>
</evidence>
<dbReference type="Pfam" id="PF00480">
    <property type="entry name" value="ROK"/>
    <property type="match status" value="1"/>
</dbReference>
<keyword evidence="4" id="KW-1185">Reference proteome</keyword>
<gene>
    <name evidence="3" type="ORF">DQ384_36855</name>
</gene>
<dbReference type="InterPro" id="IPR036390">
    <property type="entry name" value="WH_DNA-bd_sf"/>
</dbReference>
<dbReference type="InterPro" id="IPR000600">
    <property type="entry name" value="ROK"/>
</dbReference>
<accession>A0A367EUY3</accession>
<dbReference type="Gene3D" id="1.10.10.10">
    <property type="entry name" value="Winged helix-like DNA-binding domain superfamily/Winged helix DNA-binding domain"/>
    <property type="match status" value="1"/>
</dbReference>
<evidence type="ECO:0000259" key="2">
    <source>
        <dbReference type="Pfam" id="PF01047"/>
    </source>
</evidence>
<reference evidence="3 4" key="1">
    <citation type="submission" date="2018-06" db="EMBL/GenBank/DDBJ databases">
        <title>Sphaerisporangium craniellae sp. nov., isolated from a marine sponge in the South China Sea.</title>
        <authorList>
            <person name="Li L."/>
        </authorList>
    </citation>
    <scope>NUCLEOTIDE SEQUENCE [LARGE SCALE GENOMIC DNA]</scope>
    <source>
        <strain evidence="3 4">CCTCC AA 208026</strain>
    </source>
</reference>
<protein>
    <submittedName>
        <fullName evidence="3">ROK family transcriptional regulator</fullName>
    </submittedName>
</protein>
<dbReference type="InterPro" id="IPR049874">
    <property type="entry name" value="ROK_cs"/>
</dbReference>
<dbReference type="Pfam" id="PF01047">
    <property type="entry name" value="MarR"/>
    <property type="match status" value="1"/>
</dbReference>
<dbReference type="Gene3D" id="3.30.420.40">
    <property type="match status" value="2"/>
</dbReference>
<comment type="similarity">
    <text evidence="1">Belongs to the ROK (NagC/XylR) family.</text>
</comment>
<dbReference type="PROSITE" id="PS01125">
    <property type="entry name" value="ROK"/>
    <property type="match status" value="1"/>
</dbReference>